<keyword evidence="3" id="KW-1185">Reference proteome</keyword>
<protein>
    <submittedName>
        <fullName evidence="2">Lipoprotein</fullName>
    </submittedName>
</protein>
<dbReference type="STRING" id="195103.CPF_0435"/>
<keyword evidence="1" id="KW-0732">Signal</keyword>
<dbReference type="EMBL" id="CP000246">
    <property type="protein sequence ID" value="ABG83593.1"/>
    <property type="molecule type" value="Genomic_DNA"/>
</dbReference>
<dbReference type="eggNOG" id="COG0515">
    <property type="taxonomic scope" value="Bacteria"/>
</dbReference>
<evidence type="ECO:0000313" key="2">
    <source>
        <dbReference type="EMBL" id="ABG83593.1"/>
    </source>
</evidence>
<dbReference type="Pfam" id="PF14903">
    <property type="entry name" value="WG_beta_rep"/>
    <property type="match status" value="4"/>
</dbReference>
<reference evidence="2 3" key="1">
    <citation type="journal article" date="2006" name="Genome Res.">
        <title>Skewed genomic variability in strains of the toxigenic bacterial pathogen, Clostridium perfringens.</title>
        <authorList>
            <person name="Myers G.S."/>
            <person name="Rasko D.A."/>
            <person name="Cheung J.K."/>
            <person name="Ravel J."/>
            <person name="Seshadri R."/>
            <person name="Deboy R.T."/>
            <person name="Ren Q."/>
            <person name="Varga J."/>
            <person name="Awad M.M."/>
            <person name="Brinkac L.M."/>
            <person name="Daugherty S.C."/>
            <person name="Haft D.H."/>
            <person name="Dodson R.J."/>
            <person name="Madupu R."/>
            <person name="Nelson W.C."/>
            <person name="Rosovitz M.J."/>
            <person name="Sullivan S.A."/>
            <person name="Khouri H."/>
            <person name="Dimitrov G.I."/>
            <person name="Watkins K.L."/>
            <person name="Mulligan S."/>
            <person name="Benton J."/>
            <person name="Radune D."/>
            <person name="Fisher D.J."/>
            <person name="Atkins H.S."/>
            <person name="Hiscox T."/>
            <person name="Jost B.H."/>
            <person name="Billington S.J."/>
            <person name="Songer J.G."/>
            <person name="McClane B.A."/>
            <person name="Titball R.W."/>
            <person name="Rood J.I."/>
            <person name="Melville S.B."/>
            <person name="Paulsen I.T."/>
        </authorList>
    </citation>
    <scope>NUCLEOTIDE SEQUENCE [LARGE SCALE GENOMIC DNA]</scope>
    <source>
        <strain evidence="3">ATCC 13124 / DSM 756 / JCM 1290 / NCIMB 6125 / NCTC 8237 / S 107 / Type A</strain>
    </source>
</reference>
<keyword evidence="2" id="KW-0449">Lipoprotein</keyword>
<evidence type="ECO:0000256" key="1">
    <source>
        <dbReference type="SAM" id="SignalP"/>
    </source>
</evidence>
<dbReference type="InterPro" id="IPR032774">
    <property type="entry name" value="WG_beta_rep"/>
</dbReference>
<dbReference type="PROSITE" id="PS51257">
    <property type="entry name" value="PROKAR_LIPOPROTEIN"/>
    <property type="match status" value="1"/>
</dbReference>
<sequence>MRLKNICFMAMATILCTSVLTGCGTSSAKEDSDNELYIITEDKSSISLSNSKPGMFGVTEDGEIFMEKGYEGKVAYIDKKGKKSIGFKFDKGSEFSYGMAGVKEGNTYKIINKKGKTLVEKEDGVLSPLNNNLIRYEKLANEILTNENTTEAIESLAQSGKTLKTTGILNTKGEVIVEPGRYDEIIKDIGEGYILVKKNKMYGLLNAEGNEIIPCEYTSIGEINEGFIPVSKGNLCGALNEKGEIIVPIEYFYVGSMNEGVAPARLDESGIGFLNKEGSWAIMPDFDGVTAMNNGVAFARKDNKHIIIDKDGKEVETKINFENKVSINGFSDSGLAVVDILDGESKYMSVINTKGEEIKNLEKKDYSALEVYPSGLIVSVNQEGKKGLLKEDGSVILEEEYNDIRVISKDVILVDKDGTYSYIDSTGKTLY</sequence>
<dbReference type="PANTHER" id="PTHR37841">
    <property type="entry name" value="GLR2918 PROTEIN"/>
    <property type="match status" value="1"/>
</dbReference>
<feature type="chain" id="PRO_5002602784" evidence="1">
    <location>
        <begin position="29"/>
        <end position="431"/>
    </location>
</feature>
<dbReference type="KEGG" id="cpf:CPF_0435"/>
<dbReference type="RefSeq" id="WP_003455362.1">
    <property type="nucleotide sequence ID" value="NC_008261.1"/>
</dbReference>
<dbReference type="Proteomes" id="UP000001823">
    <property type="component" value="Chromosome"/>
</dbReference>
<dbReference type="HOGENOM" id="CLU_635705_0_0_9"/>
<proteinExistence type="predicted"/>
<dbReference type="PaxDb" id="195103-CPF_0435"/>
<organism evidence="2 3">
    <name type="scientific">Clostridium perfringens (strain ATCC 13124 / DSM 756 / JCM 1290 / NCIMB 6125 / NCTC 8237 / Type A)</name>
    <dbReference type="NCBI Taxonomy" id="195103"/>
    <lineage>
        <taxon>Bacteria</taxon>
        <taxon>Bacillati</taxon>
        <taxon>Bacillota</taxon>
        <taxon>Clostridia</taxon>
        <taxon>Eubacteriales</taxon>
        <taxon>Clostridiaceae</taxon>
        <taxon>Clostridium</taxon>
    </lineage>
</organism>
<gene>
    <name evidence="2" type="ordered locus">CPF_0435</name>
</gene>
<feature type="signal peptide" evidence="1">
    <location>
        <begin position="1"/>
        <end position="28"/>
    </location>
</feature>
<accession>A0A0H2YRM5</accession>
<dbReference type="PANTHER" id="PTHR37841:SF1">
    <property type="entry name" value="DUF3298 DOMAIN-CONTAINING PROTEIN"/>
    <property type="match status" value="1"/>
</dbReference>
<name>A0A0H2YRM5_CLOP1</name>
<evidence type="ECO:0000313" key="3">
    <source>
        <dbReference type="Proteomes" id="UP000001823"/>
    </source>
</evidence>
<dbReference type="AlphaFoldDB" id="A0A0H2YRM5"/>